<feature type="region of interest" description="Disordered" evidence="1">
    <location>
        <begin position="74"/>
        <end position="117"/>
    </location>
</feature>
<name>A0A9P5AA33_9HYPO</name>
<organism evidence="2 3">
    <name type="scientific">Fusarium beomiforme</name>
    <dbReference type="NCBI Taxonomy" id="44412"/>
    <lineage>
        <taxon>Eukaryota</taxon>
        <taxon>Fungi</taxon>
        <taxon>Dikarya</taxon>
        <taxon>Ascomycota</taxon>
        <taxon>Pezizomycotina</taxon>
        <taxon>Sordariomycetes</taxon>
        <taxon>Hypocreomycetidae</taxon>
        <taxon>Hypocreales</taxon>
        <taxon>Nectriaceae</taxon>
        <taxon>Fusarium</taxon>
        <taxon>Fusarium burgessii species complex</taxon>
    </lineage>
</organism>
<accession>A0A9P5AA33</accession>
<evidence type="ECO:0000313" key="2">
    <source>
        <dbReference type="EMBL" id="KAF4334756.1"/>
    </source>
</evidence>
<dbReference type="Proteomes" id="UP000730481">
    <property type="component" value="Unassembled WGS sequence"/>
</dbReference>
<dbReference type="AlphaFoldDB" id="A0A9P5AA33"/>
<proteinExistence type="predicted"/>
<comment type="caution">
    <text evidence="2">The sequence shown here is derived from an EMBL/GenBank/DDBJ whole genome shotgun (WGS) entry which is preliminary data.</text>
</comment>
<evidence type="ECO:0000256" key="1">
    <source>
        <dbReference type="SAM" id="MobiDB-lite"/>
    </source>
</evidence>
<gene>
    <name evidence="2" type="ORF">FBEOM_11396</name>
</gene>
<reference evidence="2" key="2">
    <citation type="submission" date="2020-02" db="EMBL/GenBank/DDBJ databases">
        <title>Identification and distribution of gene clusters putatively required for synthesis of sphingolipid metabolism inhibitors in phylogenetically diverse species of the filamentous fungus Fusarium.</title>
        <authorList>
            <person name="Kim H.-S."/>
            <person name="Busman M."/>
            <person name="Brown D.W."/>
            <person name="Divon H."/>
            <person name="Uhlig S."/>
            <person name="Proctor R.H."/>
        </authorList>
    </citation>
    <scope>NUCLEOTIDE SEQUENCE</scope>
    <source>
        <strain evidence="2">NRRL 25174</strain>
    </source>
</reference>
<reference evidence="2" key="1">
    <citation type="journal article" date="2017" name="Mycologia">
        <title>Fusarium algeriense, sp. nov., a novel toxigenic crown rot pathogen of durum wheat from Algeria is nested in the Fusarium burgessii species complex.</title>
        <authorList>
            <person name="Laraba I."/>
            <person name="Keddad A."/>
            <person name="Boureghda H."/>
            <person name="Abdallah N."/>
            <person name="Vaughan M.M."/>
            <person name="Proctor R.H."/>
            <person name="Busman M."/>
            <person name="O'Donnell K."/>
        </authorList>
    </citation>
    <scope>NUCLEOTIDE SEQUENCE</scope>
    <source>
        <strain evidence="2">NRRL 25174</strain>
    </source>
</reference>
<dbReference type="EMBL" id="PVQB02000648">
    <property type="protein sequence ID" value="KAF4334756.1"/>
    <property type="molecule type" value="Genomic_DNA"/>
</dbReference>
<keyword evidence="3" id="KW-1185">Reference proteome</keyword>
<feature type="compositionally biased region" description="Acidic residues" evidence="1">
    <location>
        <begin position="74"/>
        <end position="110"/>
    </location>
</feature>
<feature type="compositionally biased region" description="Basic and acidic residues" evidence="1">
    <location>
        <begin position="384"/>
        <end position="404"/>
    </location>
</feature>
<protein>
    <submittedName>
        <fullName evidence="2">Telomere-associated helicase</fullName>
    </submittedName>
</protein>
<evidence type="ECO:0000313" key="3">
    <source>
        <dbReference type="Proteomes" id="UP000730481"/>
    </source>
</evidence>
<sequence length="681" mass="77902">MDAKQQERLIGVHFNKKLDGFLNAIWHHEDLANSPLTAPRAYPIENAGQTQQQAEEIGEMRIEYEDMDMDGSVYEDLDKADDDSGGEEDDSEEDDDSDMSGASDDDDGDDSGNIFRPSYDKNEERLLFLERALPLRRYDSLRIKRRPRFKQLRRLKQVHRRYMVMGSQSSFEEFVSLRAYGCVAARNDMPSCLLYWSDDGQRVGWGQGVEISMGQFRALTEYLIKEVIGLCNSLMFGLEPDIDLSQIKDDMANNDNRYSFVTDPKNKLTSAYLDLLNRACTARHGCLSRGNRWNWSEVDRYCKKEEDFRELLGPAMSLTGGQQPRWLELSSLWVENGELGPRGLYVYKGDRERVLGHHPSVTAESIGETAERSIAETQLTPGQKRADARGRGHEQKLSSPDEVHQITSPPAKRRRIQYVAPSPVDKTSPSLTESEAPELFRNPHEPYSHDNIKERRAVLQFLHKYSSARSEKWLLHDRLTRVYKTLEWWEFVGCQLCFIAKGGQPEPDHTVESCFQSAGCSICAPFIPCREVVYADAVLMANSPEAKRHLKERLESKSGLDNHCEKKPIIRSVIAALCAYDNQFLGKILLIFGQDGDGKNLNDDRDARSWFEEDIHLDNFTFPRLFMVFELVVLSFYFRTNQGRALAELAGFPERAPTGLMPISHSNREETERFSLIKHVD</sequence>
<dbReference type="OrthoDB" id="4904114at2759"/>
<feature type="region of interest" description="Disordered" evidence="1">
    <location>
        <begin position="358"/>
        <end position="447"/>
    </location>
</feature>